<dbReference type="OrthoDB" id="8479800at2"/>
<proteinExistence type="predicted"/>
<gene>
    <name evidence="1" type="ORF">A6A04_01035</name>
</gene>
<evidence type="ECO:0000313" key="2">
    <source>
        <dbReference type="Proteomes" id="UP000078428"/>
    </source>
</evidence>
<comment type="caution">
    <text evidence="1">The sequence shown here is derived from an EMBL/GenBank/DDBJ whole genome shotgun (WGS) entry which is preliminary data.</text>
</comment>
<organism evidence="1 2">
    <name type="scientific">Paramagnetospirillum marisnigri</name>
    <dbReference type="NCBI Taxonomy" id="1285242"/>
    <lineage>
        <taxon>Bacteria</taxon>
        <taxon>Pseudomonadati</taxon>
        <taxon>Pseudomonadota</taxon>
        <taxon>Alphaproteobacteria</taxon>
        <taxon>Rhodospirillales</taxon>
        <taxon>Magnetospirillaceae</taxon>
        <taxon>Paramagnetospirillum</taxon>
    </lineage>
</organism>
<dbReference type="EMBL" id="LWQT01000044">
    <property type="protein sequence ID" value="OAN52420.1"/>
    <property type="molecule type" value="Genomic_DNA"/>
</dbReference>
<evidence type="ECO:0000313" key="1">
    <source>
        <dbReference type="EMBL" id="OAN52420.1"/>
    </source>
</evidence>
<dbReference type="Proteomes" id="UP000078428">
    <property type="component" value="Unassembled WGS sequence"/>
</dbReference>
<name>A0A178MSQ3_9PROT</name>
<sequence length="113" mass="12197">MPPKTNPLKLNPLQLKTLVLFQELARHPESSTRTEGGDVFLSQLPHPHGDHFHVGHKVALSKDATGLANPAVWAALERKGLIKGSFPMGVSLTPAGVDYETGITHQVLHGSDH</sequence>
<protein>
    <submittedName>
        <fullName evidence="1">Uncharacterized protein</fullName>
    </submittedName>
</protein>
<accession>A0A178MSQ3</accession>
<dbReference type="AlphaFoldDB" id="A0A178MSQ3"/>
<reference evidence="1 2" key="1">
    <citation type="submission" date="2016-04" db="EMBL/GenBank/DDBJ databases">
        <title>Draft genome sequence of freshwater magnetotactic bacteria Magnetospirillum marisnigri SP-1 and Magnetospirillum moscoviense BB-1.</title>
        <authorList>
            <person name="Koziaeva V."/>
            <person name="Dziuba M.V."/>
            <person name="Ivanov T.M."/>
            <person name="Kuznetsov B."/>
            <person name="Grouzdev D.S."/>
        </authorList>
    </citation>
    <scope>NUCLEOTIDE SEQUENCE [LARGE SCALE GENOMIC DNA]</scope>
    <source>
        <strain evidence="1 2">SP-1</strain>
    </source>
</reference>
<dbReference type="STRING" id="1285242.A6A04_01035"/>
<keyword evidence="2" id="KW-1185">Reference proteome</keyword>